<dbReference type="InterPro" id="IPR018378">
    <property type="entry name" value="C-type_lectin_CS"/>
</dbReference>
<dbReference type="InterPro" id="IPR016186">
    <property type="entry name" value="C-type_lectin-like/link_sf"/>
</dbReference>
<dbReference type="Pfam" id="PF00059">
    <property type="entry name" value="Lectin_C"/>
    <property type="match status" value="1"/>
</dbReference>
<dbReference type="InterPro" id="IPR050111">
    <property type="entry name" value="C-type_lectin/snaclec_domain"/>
</dbReference>
<reference evidence="3" key="1">
    <citation type="journal article" date="2014" name="Genome Biol.">
        <title>Genome analysis of a major urban malaria vector mosquito, Anopheles stephensi.</title>
        <authorList>
            <person name="Jiang X."/>
            <person name="Peery A."/>
            <person name="Hall A.B."/>
            <person name="Sharma A."/>
            <person name="Chen X.G."/>
            <person name="Waterhouse R.M."/>
            <person name="Komissarov A."/>
            <person name="Riehle M.M."/>
            <person name="Shouche Y."/>
            <person name="Sharakhova M.V."/>
            <person name="Lawson D."/>
            <person name="Pakpour N."/>
            <person name="Arensburger P."/>
            <person name="Davidson V.L."/>
            <person name="Eiglmeier K."/>
            <person name="Emrich S."/>
            <person name="George P."/>
            <person name="Kennedy R.C."/>
            <person name="Mane S.P."/>
            <person name="Maslen G."/>
            <person name="Oringanje C."/>
            <person name="Qi Y."/>
            <person name="Settlage R."/>
            <person name="Tojo M."/>
            <person name="Tubio J.M."/>
            <person name="Unger M.F."/>
            <person name="Wang B."/>
            <person name="Vernick K.D."/>
            <person name="Ribeiro J.M."/>
            <person name="James A.A."/>
            <person name="Michel K."/>
            <person name="Riehle M.A."/>
            <person name="Luckhart S."/>
            <person name="Sharakhov I.V."/>
            <person name="Tu Z."/>
        </authorList>
    </citation>
    <scope>NUCLEOTIDE SEQUENCE [LARGE SCALE GENOMIC DNA]</scope>
    <source>
        <strain evidence="3">Indian</strain>
    </source>
</reference>
<dbReference type="InterPro" id="IPR016187">
    <property type="entry name" value="CTDL_fold"/>
</dbReference>
<evidence type="ECO:0000313" key="2">
    <source>
        <dbReference type="EnsemblMetazoa" id="ASTEI05175-PA"/>
    </source>
</evidence>
<reference evidence="2" key="2">
    <citation type="submission" date="2020-05" db="UniProtKB">
        <authorList>
            <consortium name="EnsemblMetazoa"/>
        </authorList>
    </citation>
    <scope>IDENTIFICATION</scope>
    <source>
        <strain evidence="2">Indian</strain>
    </source>
</reference>
<dbReference type="VEuPathDB" id="VectorBase:ASTEI20_045487"/>
<dbReference type="PROSITE" id="PS00615">
    <property type="entry name" value="C_TYPE_LECTIN_1"/>
    <property type="match status" value="1"/>
</dbReference>
<dbReference type="CDD" id="cd00037">
    <property type="entry name" value="CLECT"/>
    <property type="match status" value="1"/>
</dbReference>
<dbReference type="OMA" id="QWINTNE"/>
<dbReference type="PROSITE" id="PS50041">
    <property type="entry name" value="C_TYPE_LECTIN_2"/>
    <property type="match status" value="1"/>
</dbReference>
<dbReference type="AlphaFoldDB" id="A0A182Y9N9"/>
<dbReference type="STRING" id="30069.A0A182Y9N9"/>
<keyword evidence="3" id="KW-1185">Reference proteome</keyword>
<dbReference type="SUPFAM" id="SSF56436">
    <property type="entry name" value="C-type lectin-like"/>
    <property type="match status" value="1"/>
</dbReference>
<dbReference type="VEuPathDB" id="VectorBase:ASTEI05175"/>
<dbReference type="EnsemblMetazoa" id="ASTEI05175-RA">
    <property type="protein sequence ID" value="ASTEI05175-PA"/>
    <property type="gene ID" value="ASTEI05175"/>
</dbReference>
<keyword evidence="1" id="KW-1015">Disulfide bond</keyword>
<evidence type="ECO:0000256" key="1">
    <source>
        <dbReference type="ARBA" id="ARBA00023157"/>
    </source>
</evidence>
<dbReference type="VEuPathDB" id="VectorBase:ASTE010882"/>
<dbReference type="Proteomes" id="UP000076408">
    <property type="component" value="Unassembled WGS sequence"/>
</dbReference>
<name>A0A182Y9N9_ANOST</name>
<organism evidence="2 3">
    <name type="scientific">Anopheles stephensi</name>
    <name type="common">Indo-Pakistan malaria mosquito</name>
    <dbReference type="NCBI Taxonomy" id="30069"/>
    <lineage>
        <taxon>Eukaryota</taxon>
        <taxon>Metazoa</taxon>
        <taxon>Ecdysozoa</taxon>
        <taxon>Arthropoda</taxon>
        <taxon>Hexapoda</taxon>
        <taxon>Insecta</taxon>
        <taxon>Pterygota</taxon>
        <taxon>Neoptera</taxon>
        <taxon>Endopterygota</taxon>
        <taxon>Diptera</taxon>
        <taxon>Nematocera</taxon>
        <taxon>Culicoidea</taxon>
        <taxon>Culicidae</taxon>
        <taxon>Anophelinae</taxon>
        <taxon>Anopheles</taxon>
    </lineage>
</organism>
<sequence length="144" mass="15555">MKTVLLVLAIVGLAATAQALHYTAYKTKVSFFEAWQQCIVKGGSLVSIETAYQNSMVLKTIKNAGADGGCWLSGTDIGLEGSWVWLSNNKPIGNVNGYVNFNVGEPNNAASGGEHCLTMNFDGSWNDVACGRLLYYVCEFYTPL</sequence>
<dbReference type="PANTHER" id="PTHR22803">
    <property type="entry name" value="MANNOSE, PHOSPHOLIPASE, LECTIN RECEPTOR RELATED"/>
    <property type="match status" value="1"/>
</dbReference>
<dbReference type="InterPro" id="IPR001304">
    <property type="entry name" value="C-type_lectin-like"/>
</dbReference>
<dbReference type="SMART" id="SM00034">
    <property type="entry name" value="CLECT"/>
    <property type="match status" value="1"/>
</dbReference>
<evidence type="ECO:0000313" key="3">
    <source>
        <dbReference type="Proteomes" id="UP000076408"/>
    </source>
</evidence>
<proteinExistence type="predicted"/>
<dbReference type="Gene3D" id="3.10.100.10">
    <property type="entry name" value="Mannose-Binding Protein A, subunit A"/>
    <property type="match status" value="1"/>
</dbReference>
<accession>A0A182Y9N9</accession>
<protein>
    <submittedName>
        <fullName evidence="2">C-type lectin domain-containing protein</fullName>
    </submittedName>
</protein>